<dbReference type="PROSITE" id="PS50012">
    <property type="entry name" value="RCC1_3"/>
    <property type="match status" value="2"/>
</dbReference>
<evidence type="ECO:0000313" key="3">
    <source>
        <dbReference type="EMBL" id="KAA6414846.1"/>
    </source>
</evidence>
<dbReference type="EMBL" id="VXIT01000002">
    <property type="protein sequence ID" value="KAA6414846.1"/>
    <property type="molecule type" value="Genomic_DNA"/>
</dbReference>
<protein>
    <submittedName>
        <fullName evidence="4">Regulator of chromosome condensation, RCC1</fullName>
    </submittedName>
</protein>
<proteinExistence type="predicted"/>
<dbReference type="PRINTS" id="PR00633">
    <property type="entry name" value="RCCNDNSATION"/>
</dbReference>
<dbReference type="PANTHER" id="PTHR22870">
    <property type="entry name" value="REGULATOR OF CHROMOSOME CONDENSATION"/>
    <property type="match status" value="1"/>
</dbReference>
<dbReference type="Proteomes" id="UP000324767">
    <property type="component" value="Unassembled WGS sequence"/>
</dbReference>
<accession>A0A1W5CRG9</accession>
<dbReference type="PANTHER" id="PTHR22870:SF408">
    <property type="entry name" value="OS09G0560450 PROTEIN"/>
    <property type="match status" value="1"/>
</dbReference>
<dbReference type="Proteomes" id="UP000192927">
    <property type="component" value="Unassembled WGS sequence"/>
</dbReference>
<name>A0A1W5CRG9_9LECA</name>
<reference evidence="4" key="1">
    <citation type="submission" date="2017-03" db="EMBL/GenBank/DDBJ databases">
        <authorList>
            <person name="Afonso C.L."/>
            <person name="Miller P.J."/>
            <person name="Scott M.A."/>
            <person name="Spackman E."/>
            <person name="Goraichik I."/>
            <person name="Dimitrov K.M."/>
            <person name="Suarez D.L."/>
            <person name="Swayne D.E."/>
        </authorList>
    </citation>
    <scope>NUCLEOTIDE SEQUENCE [LARGE SCALE GENOMIC DNA]</scope>
</reference>
<evidence type="ECO:0000256" key="1">
    <source>
        <dbReference type="ARBA" id="ARBA00022737"/>
    </source>
</evidence>
<dbReference type="Pfam" id="PF13540">
    <property type="entry name" value="RCC1_2"/>
    <property type="match status" value="1"/>
</dbReference>
<gene>
    <name evidence="3" type="ORF">FRX48_01596</name>
</gene>
<sequence>MKIYACGFNAHNQLSFESLDNHHEDIDRFVCICTASHVNLLCALWSSTLLEVDGELVLRGSQHTAINEGVIRGIDACDVSMLYGDHTGVLGALAKDGSVWGLVVDQDSLRMVPEQKTQAPIQLIAIAGNGEVCICRRKSSGGGTGAEALQLIWSTVLWFTSLADFLSDNNPKAAYDLQMTVTQLTANSTAFTALAANGEVYTWGDSRHSHLGRTPTTTSSAYTPCLVTFLGGIPIKKIASEGFITAAVSQDNDLYVWGGRPGESERIGALPAVRQGNSDEDNDEVKLVDIDGGTDIIDAAVGGGHIVALTAEGRVFVTGRGDNGQLGTGQRYFADDWVEAASLQGKSVIGVGCALWASFAIAKADEVSCRDHVVLGEASVCHIQKS</sequence>
<dbReference type="InterPro" id="IPR051210">
    <property type="entry name" value="Ub_ligase/GEF_domain"/>
</dbReference>
<dbReference type="Pfam" id="PF00415">
    <property type="entry name" value="RCC1"/>
    <property type="match status" value="1"/>
</dbReference>
<dbReference type="InterPro" id="IPR009091">
    <property type="entry name" value="RCC1/BLIP-II"/>
</dbReference>
<dbReference type="EMBL" id="FWEW01000034">
    <property type="protein sequence ID" value="SLM33411.1"/>
    <property type="molecule type" value="Genomic_DNA"/>
</dbReference>
<evidence type="ECO:0000313" key="5">
    <source>
        <dbReference type="Proteomes" id="UP000192927"/>
    </source>
</evidence>
<organism evidence="4 5">
    <name type="scientific">Lasallia pustulata</name>
    <dbReference type="NCBI Taxonomy" id="136370"/>
    <lineage>
        <taxon>Eukaryota</taxon>
        <taxon>Fungi</taxon>
        <taxon>Dikarya</taxon>
        <taxon>Ascomycota</taxon>
        <taxon>Pezizomycotina</taxon>
        <taxon>Lecanoromycetes</taxon>
        <taxon>OSLEUM clade</taxon>
        <taxon>Umbilicariomycetidae</taxon>
        <taxon>Umbilicariales</taxon>
        <taxon>Umbilicariaceae</taxon>
        <taxon>Lasallia</taxon>
    </lineage>
</organism>
<keyword evidence="1" id="KW-0677">Repeat</keyword>
<dbReference type="Gene3D" id="2.130.10.30">
    <property type="entry name" value="Regulator of chromosome condensation 1/beta-lactamase-inhibitor protein II"/>
    <property type="match status" value="1"/>
</dbReference>
<dbReference type="OrthoDB" id="5370059at2759"/>
<dbReference type="SUPFAM" id="SSF50985">
    <property type="entry name" value="RCC1/BLIP-II"/>
    <property type="match status" value="1"/>
</dbReference>
<dbReference type="InterPro" id="IPR000408">
    <property type="entry name" value="Reg_chr_condens"/>
</dbReference>
<keyword evidence="5" id="KW-1185">Reference proteome</keyword>
<reference evidence="5" key="2">
    <citation type="submission" date="2017-03" db="EMBL/GenBank/DDBJ databases">
        <authorList>
            <person name="Sharma R."/>
            <person name="Thines M."/>
        </authorList>
    </citation>
    <scope>NUCLEOTIDE SEQUENCE [LARGE SCALE GENOMIC DNA]</scope>
</reference>
<feature type="repeat" description="RCC1" evidence="2">
    <location>
        <begin position="198"/>
        <end position="251"/>
    </location>
</feature>
<evidence type="ECO:0000313" key="4">
    <source>
        <dbReference type="EMBL" id="SLM33411.1"/>
    </source>
</evidence>
<evidence type="ECO:0000256" key="2">
    <source>
        <dbReference type="PROSITE-ProRule" id="PRU00235"/>
    </source>
</evidence>
<dbReference type="AlphaFoldDB" id="A0A1W5CRG9"/>
<evidence type="ECO:0000313" key="6">
    <source>
        <dbReference type="Proteomes" id="UP000324767"/>
    </source>
</evidence>
<feature type="repeat" description="RCC1" evidence="2">
    <location>
        <begin position="252"/>
        <end position="312"/>
    </location>
</feature>
<reference evidence="3 6" key="3">
    <citation type="submission" date="2019-09" db="EMBL/GenBank/DDBJ databases">
        <title>The hologenome of the rock-dwelling lichen Lasallia pustulata.</title>
        <authorList>
            <person name="Greshake Tzovaras B."/>
            <person name="Segers F."/>
            <person name="Bicker A."/>
            <person name="Dal Grande F."/>
            <person name="Otte J."/>
            <person name="Hankeln T."/>
            <person name="Schmitt I."/>
            <person name="Ebersberger I."/>
        </authorList>
    </citation>
    <scope>NUCLEOTIDE SEQUENCE [LARGE SCALE GENOMIC DNA]</scope>
    <source>
        <strain evidence="3">A1-1</strain>
    </source>
</reference>